<accession>A0A024VJF8</accession>
<dbReference type="InterPro" id="IPR001680">
    <property type="entry name" value="WD40_rpt"/>
</dbReference>
<proteinExistence type="predicted"/>
<protein>
    <submittedName>
        <fullName evidence="6">Uncharacterized protein</fullName>
    </submittedName>
</protein>
<evidence type="ECO:0000256" key="4">
    <source>
        <dbReference type="ARBA" id="ARBA00023242"/>
    </source>
</evidence>
<keyword evidence="4" id="KW-0539">Nucleus</keyword>
<dbReference type="GO" id="GO:0045943">
    <property type="term" value="P:positive regulation of transcription by RNA polymerase I"/>
    <property type="evidence" value="ECO:0007669"/>
    <property type="project" value="TreeGrafter"/>
</dbReference>
<reference evidence="6 7" key="2">
    <citation type="submission" date="2013-02" db="EMBL/GenBank/DDBJ databases">
        <title>The Genome Sequence of Plasmodium falciparum FCH/4.</title>
        <authorList>
            <consortium name="The Broad Institute Genome Sequencing Platform"/>
            <consortium name="The Broad Institute Genome Sequencing Center for Infectious Disease"/>
            <person name="Neafsey D."/>
            <person name="Cheeseman I."/>
            <person name="Volkman S."/>
            <person name="Adams J."/>
            <person name="Walker B."/>
            <person name="Young S.K."/>
            <person name="Zeng Q."/>
            <person name="Gargeya S."/>
            <person name="Fitzgerald M."/>
            <person name="Haas B."/>
            <person name="Abouelleil A."/>
            <person name="Alvarado L."/>
            <person name="Arachchi H.M."/>
            <person name="Berlin A.M."/>
            <person name="Chapman S.B."/>
            <person name="Dewar J."/>
            <person name="Goldberg J."/>
            <person name="Griggs A."/>
            <person name="Gujja S."/>
            <person name="Hansen M."/>
            <person name="Howarth C."/>
            <person name="Imamovic A."/>
            <person name="Larimer J."/>
            <person name="McCowan C."/>
            <person name="Murphy C."/>
            <person name="Neiman D."/>
            <person name="Pearson M."/>
            <person name="Priest M."/>
            <person name="Roberts A."/>
            <person name="Saif S."/>
            <person name="Shea T."/>
            <person name="Sisk P."/>
            <person name="Sykes S."/>
            <person name="Wortman J."/>
            <person name="Nusbaum C."/>
            <person name="Birren B."/>
        </authorList>
    </citation>
    <scope>NUCLEOTIDE SEQUENCE [LARGE SCALE GENOMIC DNA]</scope>
    <source>
        <strain evidence="6 7">FCH/4</strain>
    </source>
</reference>
<dbReference type="GO" id="GO:0005730">
    <property type="term" value="C:nucleolus"/>
    <property type="evidence" value="ECO:0007669"/>
    <property type="project" value="UniProtKB-SubCell"/>
</dbReference>
<gene>
    <name evidence="6" type="ORF">PFFCH_04248</name>
</gene>
<keyword evidence="3" id="KW-0677">Repeat</keyword>
<dbReference type="SUPFAM" id="SSF50978">
    <property type="entry name" value="WD40 repeat-like"/>
    <property type="match status" value="1"/>
</dbReference>
<reference evidence="6 7" key="1">
    <citation type="submission" date="2013-02" db="EMBL/GenBank/DDBJ databases">
        <title>The Genome Annotation of Plasmodium falciparum FCH/4.</title>
        <authorList>
            <consortium name="The Broad Institute Genome Sequencing Platform"/>
            <consortium name="The Broad Institute Genome Sequencing Center for Infectious Disease"/>
            <person name="Neafsey D."/>
            <person name="Hoffman S."/>
            <person name="Volkman S."/>
            <person name="Rosenthal P."/>
            <person name="Walker B."/>
            <person name="Young S.K."/>
            <person name="Zeng Q."/>
            <person name="Gargeya S."/>
            <person name="Fitzgerald M."/>
            <person name="Haas B."/>
            <person name="Abouelleil A."/>
            <person name="Allen A.W."/>
            <person name="Alvarado L."/>
            <person name="Arachchi H.M."/>
            <person name="Berlin A.M."/>
            <person name="Chapman S.B."/>
            <person name="Gainer-Dewar J."/>
            <person name="Goldberg J."/>
            <person name="Griggs A."/>
            <person name="Gujja S."/>
            <person name="Hansen M."/>
            <person name="Howarth C."/>
            <person name="Imamovic A."/>
            <person name="Ireland A."/>
            <person name="Larimer J."/>
            <person name="McCowan C."/>
            <person name="Murphy C."/>
            <person name="Pearson M."/>
            <person name="Poon T.W."/>
            <person name="Priest M."/>
            <person name="Roberts A."/>
            <person name="Saif S."/>
            <person name="Shea T."/>
            <person name="Sisk P."/>
            <person name="Sykes S."/>
            <person name="Wortman J."/>
            <person name="Nusbaum C."/>
            <person name="Birren B."/>
        </authorList>
    </citation>
    <scope>NUCLEOTIDE SEQUENCE [LARGE SCALE GENOMIC DNA]</scope>
    <source>
        <strain evidence="6 7">FCH/4</strain>
    </source>
</reference>
<evidence type="ECO:0000256" key="1">
    <source>
        <dbReference type="ARBA" id="ARBA00004604"/>
    </source>
</evidence>
<evidence type="ECO:0000313" key="7">
    <source>
        <dbReference type="Proteomes" id="UP000030656"/>
    </source>
</evidence>
<dbReference type="InterPro" id="IPR019775">
    <property type="entry name" value="WD40_repeat_CS"/>
</dbReference>
<dbReference type="PROSITE" id="PS50082">
    <property type="entry name" value="WD_REPEATS_2"/>
    <property type="match status" value="1"/>
</dbReference>
<keyword evidence="2 5" id="KW-0853">WD repeat</keyword>
<dbReference type="OrthoDB" id="189968at2759"/>
<dbReference type="Pfam" id="PF00400">
    <property type="entry name" value="WD40"/>
    <property type="match status" value="2"/>
</dbReference>
<dbReference type="SMART" id="SM00320">
    <property type="entry name" value="WD40"/>
    <property type="match status" value="2"/>
</dbReference>
<dbReference type="PANTHER" id="PTHR19924">
    <property type="entry name" value="UTP15 U3 SMALL NUCLEOLAR RNA-ASSOCIATED PROTEIN 15 FAMILY MEMBER"/>
    <property type="match status" value="1"/>
</dbReference>
<sequence length="361" mass="42778">MSFFPPVELIRKKNKLIKVNNDYSFEFNVLKSGKEKASIKSISICSIYIAIAYNNTIIFNNLKGEQLDKKYQCRENVSKLKFRDEKMLGVGLENGEIELIGMFCYDRIKTFKGHKSSINDLIFSNNFQSLYTCSRDFTIKIWNIWQGICEHTIDYHMDNITSLILYNNNDTDYLISSSYDGFIYFYDIIKKKHTNKLEIQEPIECIYIFEKEYLILSVRNVIKFYSITNFKYIKDIVISTKTIFYINSFKKYIVASSLDIPQSTMSLLDYFSKHKVLTAACRTFCVDRAISILIFLRKKFVVDVLMFEFFFSFFSANKWILTTKDKRILEELQLLKKGFLNVKRYMKYYNHLKDIADCLRN</sequence>
<organism evidence="6 7">
    <name type="scientific">Plasmodium falciparum FCH/4</name>
    <dbReference type="NCBI Taxonomy" id="1036724"/>
    <lineage>
        <taxon>Eukaryota</taxon>
        <taxon>Sar</taxon>
        <taxon>Alveolata</taxon>
        <taxon>Apicomplexa</taxon>
        <taxon>Aconoidasida</taxon>
        <taxon>Haemosporida</taxon>
        <taxon>Plasmodiidae</taxon>
        <taxon>Plasmodium</taxon>
        <taxon>Plasmodium (Laverania)</taxon>
    </lineage>
</organism>
<evidence type="ECO:0000256" key="2">
    <source>
        <dbReference type="ARBA" id="ARBA00022574"/>
    </source>
</evidence>
<dbReference type="InterPro" id="IPR015943">
    <property type="entry name" value="WD40/YVTN_repeat-like_dom_sf"/>
</dbReference>
<comment type="subcellular location">
    <subcellularLocation>
        <location evidence="1">Nucleus</location>
        <location evidence="1">Nucleolus</location>
    </subcellularLocation>
</comment>
<evidence type="ECO:0000256" key="5">
    <source>
        <dbReference type="PROSITE-ProRule" id="PRU00221"/>
    </source>
</evidence>
<dbReference type="EMBL" id="KI928025">
    <property type="protein sequence ID" value="ETW28340.1"/>
    <property type="molecule type" value="Genomic_DNA"/>
</dbReference>
<feature type="repeat" description="WD" evidence="5">
    <location>
        <begin position="111"/>
        <end position="144"/>
    </location>
</feature>
<dbReference type="AlphaFoldDB" id="A0A024VJF8"/>
<name>A0A024VJF8_PLAFA</name>
<dbReference type="GO" id="GO:0006364">
    <property type="term" value="P:rRNA processing"/>
    <property type="evidence" value="ECO:0007669"/>
    <property type="project" value="TreeGrafter"/>
</dbReference>
<evidence type="ECO:0000256" key="3">
    <source>
        <dbReference type="ARBA" id="ARBA00022737"/>
    </source>
</evidence>
<dbReference type="Proteomes" id="UP000030656">
    <property type="component" value="Unassembled WGS sequence"/>
</dbReference>
<dbReference type="PROSITE" id="PS00678">
    <property type="entry name" value="WD_REPEATS_1"/>
    <property type="match status" value="1"/>
</dbReference>
<dbReference type="PANTHER" id="PTHR19924:SF26">
    <property type="entry name" value="U3 SMALL NUCLEOLAR RNA-ASSOCIATED PROTEIN 15 HOMOLOG"/>
    <property type="match status" value="1"/>
</dbReference>
<evidence type="ECO:0000313" key="6">
    <source>
        <dbReference type="EMBL" id="ETW28340.1"/>
    </source>
</evidence>
<dbReference type="InterPro" id="IPR036322">
    <property type="entry name" value="WD40_repeat_dom_sf"/>
</dbReference>
<dbReference type="PROSITE" id="PS50294">
    <property type="entry name" value="WD_REPEATS_REGION"/>
    <property type="match status" value="1"/>
</dbReference>
<dbReference type="Gene3D" id="2.130.10.10">
    <property type="entry name" value="YVTN repeat-like/Quinoprotein amine dehydrogenase"/>
    <property type="match status" value="1"/>
</dbReference>